<dbReference type="KEGG" id="wfu:AXE80_12595"/>
<evidence type="ECO:0000256" key="5">
    <source>
        <dbReference type="ARBA" id="ARBA00023136"/>
    </source>
</evidence>
<evidence type="ECO:0000313" key="8">
    <source>
        <dbReference type="Proteomes" id="UP000092967"/>
    </source>
</evidence>
<proteinExistence type="predicted"/>
<keyword evidence="8" id="KW-1185">Reference proteome</keyword>
<keyword evidence="3 6" id="KW-0812">Transmembrane</keyword>
<dbReference type="OrthoDB" id="9812094at2"/>
<dbReference type="InterPro" id="IPR022791">
    <property type="entry name" value="L-PG_synthase/AglD"/>
</dbReference>
<feature type="transmembrane region" description="Helical" evidence="6">
    <location>
        <begin position="294"/>
        <end position="318"/>
    </location>
</feature>
<comment type="subcellular location">
    <subcellularLocation>
        <location evidence="1">Cell membrane</location>
        <topology evidence="1">Multi-pass membrane protein</topology>
    </subcellularLocation>
</comment>
<evidence type="ECO:0000256" key="4">
    <source>
        <dbReference type="ARBA" id="ARBA00022989"/>
    </source>
</evidence>
<reference evidence="7 8" key="1">
    <citation type="submission" date="2016-02" db="EMBL/GenBank/DDBJ databases">
        <authorList>
            <person name="Wen L."/>
            <person name="He K."/>
            <person name="Yang H."/>
        </authorList>
    </citation>
    <scope>NUCLEOTIDE SEQUENCE [LARGE SCALE GENOMIC DNA]</scope>
    <source>
        <strain evidence="7 8">CZ1127</strain>
    </source>
</reference>
<evidence type="ECO:0008006" key="9">
    <source>
        <dbReference type="Google" id="ProtNLM"/>
    </source>
</evidence>
<dbReference type="NCBIfam" id="TIGR00374">
    <property type="entry name" value="flippase-like domain"/>
    <property type="match status" value="1"/>
</dbReference>
<gene>
    <name evidence="7" type="ORF">AXE80_12595</name>
</gene>
<feature type="transmembrane region" description="Helical" evidence="6">
    <location>
        <begin position="162"/>
        <end position="180"/>
    </location>
</feature>
<accession>A0A1B1Y8G7</accession>
<evidence type="ECO:0000313" key="7">
    <source>
        <dbReference type="EMBL" id="ANW97073.1"/>
    </source>
</evidence>
<keyword evidence="5 6" id="KW-0472">Membrane</keyword>
<feature type="transmembrane region" description="Helical" evidence="6">
    <location>
        <begin position="129"/>
        <end position="150"/>
    </location>
</feature>
<feature type="transmembrane region" description="Helical" evidence="6">
    <location>
        <begin position="217"/>
        <end position="239"/>
    </location>
</feature>
<keyword evidence="2" id="KW-1003">Cell membrane</keyword>
<dbReference type="EMBL" id="CP014224">
    <property type="protein sequence ID" value="ANW97073.1"/>
    <property type="molecule type" value="Genomic_DNA"/>
</dbReference>
<name>A0A1B1Y8G7_9FLAO</name>
<evidence type="ECO:0000256" key="2">
    <source>
        <dbReference type="ARBA" id="ARBA00022475"/>
    </source>
</evidence>
<dbReference type="STRING" id="1790137.AXE80_12595"/>
<keyword evidence="4 6" id="KW-1133">Transmembrane helix</keyword>
<dbReference type="PANTHER" id="PTHR39087:SF2">
    <property type="entry name" value="UPF0104 MEMBRANE PROTEIN MJ1595"/>
    <property type="match status" value="1"/>
</dbReference>
<sequence>MKPSAKKTLKTVFPLLLGAFLIWLSLSKFTQEELTEIKHSFYNANYWWIGLSLFLGFLSHVCRAYRWKFMLKPLGYNPKFHNNAMAVFVAYLVNLGIPRAGEFTRAATINQYENVPFEKAFGTIVAERLADMVVYLLLIVLAFFAQYELIKELIIDRIPPNPILLGVVGLILLGVAYVLFNAIKKSTKPLFVKIRTFVIGLVEGIQTLFTMEKKWTYIFYTFLIWALYVLMLYVVIYAFPETSHLGLDAILICFIMGTFSFATTNGGIGAYPYVMQQALLLYAIPETIGASFGWIAWTSQTVLVIVLGGLSFLFLPILNKNKY</sequence>
<protein>
    <recommendedName>
        <fullName evidence="9">TIGR00374 family protein</fullName>
    </recommendedName>
</protein>
<evidence type="ECO:0000256" key="1">
    <source>
        <dbReference type="ARBA" id="ARBA00004651"/>
    </source>
</evidence>
<dbReference type="Pfam" id="PF03706">
    <property type="entry name" value="LPG_synthase_TM"/>
    <property type="match status" value="1"/>
</dbReference>
<dbReference type="GO" id="GO:0005886">
    <property type="term" value="C:plasma membrane"/>
    <property type="evidence" value="ECO:0007669"/>
    <property type="project" value="UniProtKB-SubCell"/>
</dbReference>
<evidence type="ECO:0000256" key="3">
    <source>
        <dbReference type="ARBA" id="ARBA00022692"/>
    </source>
</evidence>
<dbReference type="Proteomes" id="UP000092967">
    <property type="component" value="Chromosome"/>
</dbReference>
<evidence type="ECO:0000256" key="6">
    <source>
        <dbReference type="SAM" id="Phobius"/>
    </source>
</evidence>
<feature type="transmembrane region" description="Helical" evidence="6">
    <location>
        <begin position="46"/>
        <end position="65"/>
    </location>
</feature>
<feature type="transmembrane region" description="Helical" evidence="6">
    <location>
        <begin position="251"/>
        <end position="274"/>
    </location>
</feature>
<organism evidence="7 8">
    <name type="scientific">Wenyingzhuangia fucanilytica</name>
    <dbReference type="NCBI Taxonomy" id="1790137"/>
    <lineage>
        <taxon>Bacteria</taxon>
        <taxon>Pseudomonadati</taxon>
        <taxon>Bacteroidota</taxon>
        <taxon>Flavobacteriia</taxon>
        <taxon>Flavobacteriales</taxon>
        <taxon>Flavobacteriaceae</taxon>
        <taxon>Wenyingzhuangia</taxon>
    </lineage>
</organism>
<dbReference type="PANTHER" id="PTHR39087">
    <property type="entry name" value="UPF0104 MEMBRANE PROTEIN MJ1595"/>
    <property type="match status" value="1"/>
</dbReference>
<dbReference type="AlphaFoldDB" id="A0A1B1Y8G7"/>
<dbReference type="RefSeq" id="WP_083194670.1">
    <property type="nucleotide sequence ID" value="NZ_CP014224.1"/>
</dbReference>